<keyword evidence="4 9" id="KW-0255">Endonuclease</keyword>
<evidence type="ECO:0000256" key="7">
    <source>
        <dbReference type="ARBA" id="ARBA00022884"/>
    </source>
</evidence>
<comment type="similarity">
    <text evidence="9">Belongs to the DNA mismatch repair MutS family. MutS2 subfamily.</text>
</comment>
<dbReference type="InterPro" id="IPR002625">
    <property type="entry name" value="Smr_dom"/>
</dbReference>
<evidence type="ECO:0000313" key="13">
    <source>
        <dbReference type="EMBL" id="GAN37808.1"/>
    </source>
</evidence>
<keyword evidence="3 9" id="KW-0547">Nucleotide-binding</keyword>
<dbReference type="InterPro" id="IPR027417">
    <property type="entry name" value="P-loop_NTPase"/>
</dbReference>
<dbReference type="PANTHER" id="PTHR48466">
    <property type="entry name" value="OS10G0509000 PROTEIN-RELATED"/>
    <property type="match status" value="1"/>
</dbReference>
<dbReference type="AlphaFoldDB" id="A0A0C9QH62"/>
<evidence type="ECO:0000256" key="2">
    <source>
        <dbReference type="ARBA" id="ARBA00022730"/>
    </source>
</evidence>
<dbReference type="GO" id="GO:0019843">
    <property type="term" value="F:rRNA binding"/>
    <property type="evidence" value="ECO:0007669"/>
    <property type="project" value="UniProtKB-UniRule"/>
</dbReference>
<dbReference type="SMART" id="SM00463">
    <property type="entry name" value="SMR"/>
    <property type="match status" value="1"/>
</dbReference>
<dbReference type="EC" id="3.1.-.-" evidence="9"/>
<dbReference type="HAMAP" id="MF_00092">
    <property type="entry name" value="MutS2"/>
    <property type="match status" value="1"/>
</dbReference>
<dbReference type="SMART" id="SM00533">
    <property type="entry name" value="MUTSd"/>
    <property type="match status" value="1"/>
</dbReference>
<evidence type="ECO:0000256" key="5">
    <source>
        <dbReference type="ARBA" id="ARBA00022801"/>
    </source>
</evidence>
<comment type="caution">
    <text evidence="13">The sequence shown here is derived from an EMBL/GenBank/DDBJ whole genome shotgun (WGS) entry which is preliminary data.</text>
</comment>
<dbReference type="GO" id="GO:0043023">
    <property type="term" value="F:ribosomal large subunit binding"/>
    <property type="evidence" value="ECO:0007669"/>
    <property type="project" value="UniProtKB-UniRule"/>
</dbReference>
<dbReference type="SUPFAM" id="SSF48334">
    <property type="entry name" value="DNA repair protein MutS, domain III"/>
    <property type="match status" value="1"/>
</dbReference>
<dbReference type="InterPro" id="IPR036063">
    <property type="entry name" value="Smr_dom_sf"/>
</dbReference>
<dbReference type="GO" id="GO:0006298">
    <property type="term" value="P:mismatch repair"/>
    <property type="evidence" value="ECO:0007669"/>
    <property type="project" value="InterPro"/>
</dbReference>
<dbReference type="Proteomes" id="UP000032552">
    <property type="component" value="Unassembled WGS sequence"/>
</dbReference>
<dbReference type="InterPro" id="IPR000432">
    <property type="entry name" value="DNA_mismatch_repair_MutS_C"/>
</dbReference>
<dbReference type="Pfam" id="PF00488">
    <property type="entry name" value="MutS_V"/>
    <property type="match status" value="1"/>
</dbReference>
<dbReference type="GO" id="GO:0045910">
    <property type="term" value="P:negative regulation of DNA recombination"/>
    <property type="evidence" value="ECO:0007669"/>
    <property type="project" value="InterPro"/>
</dbReference>
<dbReference type="InterPro" id="IPR007696">
    <property type="entry name" value="DNA_mismatch_repair_MutS_core"/>
</dbReference>
<dbReference type="PIRSF" id="PIRSF005814">
    <property type="entry name" value="MutS_YshD"/>
    <property type="match status" value="1"/>
</dbReference>
<dbReference type="SMART" id="SM00534">
    <property type="entry name" value="MUTSac"/>
    <property type="match status" value="1"/>
</dbReference>
<dbReference type="GO" id="GO:0072344">
    <property type="term" value="P:rescue of stalled ribosome"/>
    <property type="evidence" value="ECO:0007669"/>
    <property type="project" value="UniProtKB-UniRule"/>
</dbReference>
<accession>A0A0C9QH62</accession>
<evidence type="ECO:0000256" key="4">
    <source>
        <dbReference type="ARBA" id="ARBA00022759"/>
    </source>
</evidence>
<dbReference type="EC" id="3.6.4.-" evidence="9"/>
<dbReference type="PANTHER" id="PTHR48466:SF2">
    <property type="entry name" value="OS10G0509000 PROTEIN"/>
    <property type="match status" value="1"/>
</dbReference>
<keyword evidence="10" id="KW-0175">Coiled coil</keyword>
<dbReference type="PROSITE" id="PS50828">
    <property type="entry name" value="SMR"/>
    <property type="match status" value="1"/>
</dbReference>
<feature type="domain" description="Smr" evidence="12">
    <location>
        <begin position="711"/>
        <end position="786"/>
    </location>
</feature>
<evidence type="ECO:0000259" key="12">
    <source>
        <dbReference type="PROSITE" id="PS50828"/>
    </source>
</evidence>
<dbReference type="GO" id="GO:0016887">
    <property type="term" value="F:ATP hydrolysis activity"/>
    <property type="evidence" value="ECO:0007669"/>
    <property type="project" value="InterPro"/>
</dbReference>
<comment type="function">
    <text evidence="9">Endonuclease that is involved in the suppression of homologous recombination and thus may have a key role in the control of bacterial genetic diversity.</text>
</comment>
<protein>
    <recommendedName>
        <fullName evidence="9">Endonuclease MutS2</fullName>
        <ecNumber evidence="9">3.1.-.-</ecNumber>
    </recommendedName>
    <alternativeName>
        <fullName evidence="9">Ribosome-associated protein quality control-upstream factor</fullName>
        <shortName evidence="9">RQC-upstream factor</shortName>
        <shortName evidence="9">RqcU</shortName>
        <ecNumber evidence="9">3.6.4.-</ecNumber>
    </alternativeName>
</protein>
<dbReference type="GO" id="GO:0030983">
    <property type="term" value="F:mismatched DNA binding"/>
    <property type="evidence" value="ECO:0007669"/>
    <property type="project" value="InterPro"/>
</dbReference>
<dbReference type="GO" id="GO:0140664">
    <property type="term" value="F:ATP-dependent DNA damage sensor activity"/>
    <property type="evidence" value="ECO:0007669"/>
    <property type="project" value="InterPro"/>
</dbReference>
<keyword evidence="6 9" id="KW-0067">ATP-binding</keyword>
<dbReference type="InterPro" id="IPR046893">
    <property type="entry name" value="MSSS"/>
</dbReference>
<dbReference type="Gene3D" id="3.30.1370.110">
    <property type="match status" value="1"/>
</dbReference>
<name>A0A0C9QH62_LACPA</name>
<comment type="subunit">
    <text evidence="9">Homodimer. Binds to stalled ribosomes, contacting rRNA.</text>
</comment>
<keyword evidence="5 9" id="KW-0378">Hydrolase</keyword>
<dbReference type="Pfam" id="PF01713">
    <property type="entry name" value="Smr"/>
    <property type="match status" value="1"/>
</dbReference>
<keyword evidence="7 9" id="KW-0694">RNA-binding</keyword>
<dbReference type="SUPFAM" id="SSF160443">
    <property type="entry name" value="SMR domain-like"/>
    <property type="match status" value="1"/>
</dbReference>
<feature type="region of interest" description="Disordered" evidence="11">
    <location>
        <begin position="685"/>
        <end position="709"/>
    </location>
</feature>
<dbReference type="InterPro" id="IPR005747">
    <property type="entry name" value="MutS2"/>
</dbReference>
<dbReference type="NCBIfam" id="TIGR01069">
    <property type="entry name" value="mutS2"/>
    <property type="match status" value="1"/>
</dbReference>
<evidence type="ECO:0000256" key="8">
    <source>
        <dbReference type="ARBA" id="ARBA00023125"/>
    </source>
</evidence>
<dbReference type="EMBL" id="BAYM01000376">
    <property type="protein sequence ID" value="GAN37808.1"/>
    <property type="molecule type" value="Genomic_DNA"/>
</dbReference>
<proteinExistence type="inferred from homology"/>
<keyword evidence="8 9" id="KW-0238">DNA-binding</keyword>
<evidence type="ECO:0000256" key="9">
    <source>
        <dbReference type="HAMAP-Rule" id="MF_00092"/>
    </source>
</evidence>
<dbReference type="PROSITE" id="PS00486">
    <property type="entry name" value="DNA_MISMATCH_REPAIR_2"/>
    <property type="match status" value="1"/>
</dbReference>
<evidence type="ECO:0000256" key="6">
    <source>
        <dbReference type="ARBA" id="ARBA00022840"/>
    </source>
</evidence>
<feature type="binding site" evidence="9">
    <location>
        <begin position="333"/>
        <end position="340"/>
    </location>
    <ligand>
        <name>ATP</name>
        <dbReference type="ChEBI" id="CHEBI:30616"/>
    </ligand>
</feature>
<organism evidence="13 14">
    <name type="scientific">Lacticaseibacillus paracasei NRIC 0644</name>
    <dbReference type="NCBI Taxonomy" id="1435038"/>
    <lineage>
        <taxon>Bacteria</taxon>
        <taxon>Bacillati</taxon>
        <taxon>Bacillota</taxon>
        <taxon>Bacilli</taxon>
        <taxon>Lactobacillales</taxon>
        <taxon>Lactobacillaceae</taxon>
        <taxon>Lacticaseibacillus</taxon>
    </lineage>
</organism>
<keyword evidence="2 9" id="KW-0699">rRNA-binding</keyword>
<dbReference type="GO" id="GO:0004519">
    <property type="term" value="F:endonuclease activity"/>
    <property type="evidence" value="ECO:0007669"/>
    <property type="project" value="UniProtKB-UniRule"/>
</dbReference>
<evidence type="ECO:0000256" key="3">
    <source>
        <dbReference type="ARBA" id="ARBA00022741"/>
    </source>
</evidence>
<reference evidence="14" key="1">
    <citation type="submission" date="2014-05" db="EMBL/GenBank/DDBJ databases">
        <title>Whole genome sequencing of Lactobacillus casei NRIC0644.</title>
        <authorList>
            <person name="Atarashi H."/>
            <person name="Yoshida Y."/>
            <person name="Fujimura S."/>
            <person name="Tanaka N."/>
            <person name="Shiwa Y."/>
            <person name="Yoshikawa H."/>
            <person name="Okada S."/>
            <person name="Nakagawa J."/>
        </authorList>
    </citation>
    <scope>NUCLEOTIDE SEQUENCE [LARGE SCALE GENOMIC DNA]</scope>
    <source>
        <strain evidence="14">NRIC0644</strain>
    </source>
</reference>
<dbReference type="Pfam" id="PF20297">
    <property type="entry name" value="MSSS"/>
    <property type="match status" value="1"/>
</dbReference>
<evidence type="ECO:0000313" key="14">
    <source>
        <dbReference type="Proteomes" id="UP000032552"/>
    </source>
</evidence>
<evidence type="ECO:0000256" key="10">
    <source>
        <dbReference type="SAM" id="Coils"/>
    </source>
</evidence>
<feature type="coiled-coil region" evidence="10">
    <location>
        <begin position="514"/>
        <end position="598"/>
    </location>
</feature>
<dbReference type="GO" id="GO:0005524">
    <property type="term" value="F:ATP binding"/>
    <property type="evidence" value="ECO:0007669"/>
    <property type="project" value="UniProtKB-UniRule"/>
</dbReference>
<evidence type="ECO:0000256" key="11">
    <source>
        <dbReference type="SAM" id="MobiDB-lite"/>
    </source>
</evidence>
<keyword evidence="1 9" id="KW-0540">Nuclease</keyword>
<sequence length="786" mass="85993">MNEKILKTLEYDKIQQALLGQVVTANGRQLVQAMQPLTDPVAVQQALDETADGASALRLKGGIPVPQLENIDPALKRVDIGAVLNGQELASISRVLQTVSAIDKFLTDLQDQIDFRQLYTLQESLTVLPQLSRRLKTAVDPDGTLTDEASPQLHGVREQIKSIEGEIRGKMTNYTRGAQSKYLSDPIVTIRDDRYVIPVKAEYRAKFGGVVHDQSATGQTLFIEPQAIVALNNRLREAQLAEVAEINRILAELSNELAPYTGQIKANAAVLGHFDFINAKAKLAKAEKATEPLVSADNDVLLRDARHPLIDPHKVVGNDIPLGDKYQAMVITGPNTGGKTITLKTLGLLQLMGQSGLFIPADDESRIGIFDEVFADIGDEQSIEQNLSTFSAHMDNIVHILKQLSQNSLVLFDELGAGTDPQEGAALAIAILDAVGEVGAYVVATTHYPELKLYGYNTAKTINASMEFDSKTLQPTYRLLVGVPGRSNAFDISARLGLPGVIVERAKSMISSDSHELNNMISDLEKQRKAAETAYEAARRQLADAQSVHDELAAAYKKFTTERDAQLQQAKDKANTLVDKAQTKADKIIKQLRQMQLTNPGTVKENQLIAAKTALKQLHQDEPLQKNRILRREREKQALHVGDEVKVASYDQTGTLLEQFDKKHWQVQLGILKMKVPTDELEKIKPSKQSAAQRPVVKVSGGGMSGPSTTLDLRGERYDQAMADLDQYIDAALLAGYPSVTIIHGLGTGAIRNGVTQYLKRNRQVKTYGFAPQNAGGSGATIVNFK</sequence>
<comment type="function">
    <text evidence="9">Acts as a ribosome collision sensor, splitting the ribosome into its 2 subunits. Detects stalled/collided 70S ribosomes which it binds and splits by an ATP-hydrolysis driven conformational change. Acts upstream of the ribosome quality control system (RQC), a ribosome-associated complex that mediates the extraction of incompletely synthesized nascent chains from stalled ribosomes and their subsequent degradation. Probably generates substrates for RQC.</text>
</comment>
<dbReference type="FunFam" id="3.40.50.300:FF:000830">
    <property type="entry name" value="Endonuclease MutS2"/>
    <property type="match status" value="1"/>
</dbReference>
<dbReference type="SUPFAM" id="SSF52540">
    <property type="entry name" value="P-loop containing nucleoside triphosphate hydrolases"/>
    <property type="match status" value="1"/>
</dbReference>
<gene>
    <name evidence="9" type="primary">mutS2</name>
    <name evidence="9" type="synonym">rqcU</name>
    <name evidence="13" type="ORF">LC0644_2397</name>
</gene>
<evidence type="ECO:0000256" key="1">
    <source>
        <dbReference type="ARBA" id="ARBA00022722"/>
    </source>
</evidence>
<dbReference type="InterPro" id="IPR036187">
    <property type="entry name" value="DNA_mismatch_repair_MutS_sf"/>
</dbReference>
<dbReference type="RefSeq" id="WP_045624552.1">
    <property type="nucleotide sequence ID" value="NZ_BAYM01000376.1"/>
</dbReference>
<dbReference type="InterPro" id="IPR045076">
    <property type="entry name" value="MutS"/>
</dbReference>
<dbReference type="Gene3D" id="3.40.50.300">
    <property type="entry name" value="P-loop containing nucleotide triphosphate hydrolases"/>
    <property type="match status" value="1"/>
</dbReference>